<dbReference type="PANTHER" id="PTHR41521">
    <property type="match status" value="1"/>
</dbReference>
<dbReference type="Gene3D" id="3.30.70.100">
    <property type="match status" value="1"/>
</dbReference>
<dbReference type="EMBL" id="JACYXJ010000005">
    <property type="protein sequence ID" value="MBD8877649.1"/>
    <property type="molecule type" value="Genomic_DNA"/>
</dbReference>
<name>A0ABR9CCM3_9HYPH</name>
<accession>A0ABR9CCM3</accession>
<evidence type="ECO:0000259" key="1">
    <source>
        <dbReference type="Pfam" id="PF07045"/>
    </source>
</evidence>
<keyword evidence="3" id="KW-1185">Reference proteome</keyword>
<dbReference type="InterPro" id="IPR011008">
    <property type="entry name" value="Dimeric_a/b-barrel"/>
</dbReference>
<protein>
    <submittedName>
        <fullName evidence="2">DUF1330 domain-containing protein</fullName>
    </submittedName>
</protein>
<comment type="caution">
    <text evidence="2">The sequence shown here is derived from an EMBL/GenBank/DDBJ whole genome shotgun (WGS) entry which is preliminary data.</text>
</comment>
<evidence type="ECO:0000313" key="2">
    <source>
        <dbReference type="EMBL" id="MBD8877649.1"/>
    </source>
</evidence>
<dbReference type="InterPro" id="IPR010753">
    <property type="entry name" value="DUF1330"/>
</dbReference>
<reference evidence="2 3" key="1">
    <citation type="submission" date="2020-09" db="EMBL/GenBank/DDBJ databases">
        <title>The genome sequence of type strain Labrenzia polysiphoniae KACC 19711.</title>
        <authorList>
            <person name="Liu Y."/>
        </authorList>
    </citation>
    <scope>NUCLEOTIDE SEQUENCE [LARGE SCALE GENOMIC DNA]</scope>
    <source>
        <strain evidence="2 3">KACC 19711</strain>
    </source>
</reference>
<proteinExistence type="predicted"/>
<feature type="domain" description="DUF1330" evidence="1">
    <location>
        <begin position="3"/>
        <end position="95"/>
    </location>
</feature>
<dbReference type="RefSeq" id="WP_192110087.1">
    <property type="nucleotide sequence ID" value="NZ_JACYXJ010000005.1"/>
</dbReference>
<gene>
    <name evidence="2" type="ORF">IG617_15225</name>
</gene>
<organism evidence="2 3">
    <name type="scientific">Roseibium polysiphoniae</name>
    <dbReference type="NCBI Taxonomy" id="2571221"/>
    <lineage>
        <taxon>Bacteria</taxon>
        <taxon>Pseudomonadati</taxon>
        <taxon>Pseudomonadota</taxon>
        <taxon>Alphaproteobacteria</taxon>
        <taxon>Hyphomicrobiales</taxon>
        <taxon>Stappiaceae</taxon>
        <taxon>Roseibium</taxon>
    </lineage>
</organism>
<dbReference type="Pfam" id="PF07045">
    <property type="entry name" value="DUF1330"/>
    <property type="match status" value="1"/>
</dbReference>
<dbReference type="PANTHER" id="PTHR41521:SF4">
    <property type="entry name" value="BLR0684 PROTEIN"/>
    <property type="match status" value="1"/>
</dbReference>
<evidence type="ECO:0000313" key="3">
    <source>
        <dbReference type="Proteomes" id="UP000615687"/>
    </source>
</evidence>
<dbReference type="Proteomes" id="UP000615687">
    <property type="component" value="Unassembled WGS sequence"/>
</dbReference>
<sequence>MPKAYWVARVDVKDLEAYKQYVAANAEPFAKYGAKFLVRAGQFETMEGCSRTRNVVIEFPNYATAMACYKSPEYERAKSLREPASEGDLIIVEGYDGPQPGDG</sequence>
<dbReference type="SUPFAM" id="SSF54909">
    <property type="entry name" value="Dimeric alpha+beta barrel"/>
    <property type="match status" value="1"/>
</dbReference>